<dbReference type="GO" id="GO:0071763">
    <property type="term" value="P:nuclear membrane organization"/>
    <property type="evidence" value="ECO:0007669"/>
    <property type="project" value="TreeGrafter"/>
</dbReference>
<protein>
    <submittedName>
        <fullName evidence="2">Protein KAKU4</fullName>
    </submittedName>
</protein>
<dbReference type="GO" id="GO:0005635">
    <property type="term" value="C:nuclear envelope"/>
    <property type="evidence" value="ECO:0007669"/>
    <property type="project" value="TreeGrafter"/>
</dbReference>
<proteinExistence type="predicted"/>
<feature type="compositionally biased region" description="Basic and acidic residues" evidence="1">
    <location>
        <begin position="1"/>
        <end position="11"/>
    </location>
</feature>
<feature type="compositionally biased region" description="Polar residues" evidence="1">
    <location>
        <begin position="62"/>
        <end position="71"/>
    </location>
</feature>
<reference evidence="2" key="1">
    <citation type="submission" date="2020-01" db="EMBL/GenBank/DDBJ databases">
        <title>Genome sequence of Kobresia littledalei, the first chromosome-level genome in the family Cyperaceae.</title>
        <authorList>
            <person name="Qu G."/>
        </authorList>
    </citation>
    <scope>NUCLEOTIDE SEQUENCE</scope>
    <source>
        <strain evidence="2">C.B.Clarke</strain>
        <tissue evidence="2">Leaf</tissue>
    </source>
</reference>
<gene>
    <name evidence="2" type="ORF">FCM35_KLT04983</name>
</gene>
<keyword evidence="3" id="KW-1185">Reference proteome</keyword>
<feature type="region of interest" description="Disordered" evidence="1">
    <location>
        <begin position="361"/>
        <end position="420"/>
    </location>
</feature>
<accession>A0A833V9C1</accession>
<dbReference type="PANTHER" id="PTHR33416">
    <property type="entry name" value="NUCLEAR PORE COMPLEX PROTEIN NUP1"/>
    <property type="match status" value="1"/>
</dbReference>
<feature type="region of interest" description="Disordered" evidence="1">
    <location>
        <begin position="33"/>
        <end position="73"/>
    </location>
</feature>
<sequence>MQPGGEGEHPPRSNGDGWINGLLTGAERFLNAVLGSDTPSSSSSSTSGSVSSEEKGVDASLAISTTRNGDLNQMERDPKMVDCLDEDLAVVSEINSKQAIEQLLMEETFSREECNNLVDLIQSRVIDSDEQPITCEKDKTPPLNLGSSLLSPKFLSLGSSPYHTRNLEYTAINEAKKWLDAEKSPEGGPCMLNTNQLEFDPETGSSPVELAKAYMNSLPQKNCAKVFKRGCESPAFGLPPEKRVKLMVIAGSLDIPKFKQLDVNSSVQSSYQAQASIGVNDTPILTAIPLDPVDLHVSKSYKTYDCSSKVPHKTDQLGNAWVPYATCAMDVPENRPGGCDPPIKMCAASKLIINEGDIMAPNTSLGTRGGRARRGRRKSGTGNGVARNSCCGITNENGTKESQQKSPTPRPRRGRRAKLS</sequence>
<name>A0A833V9C1_9POAL</name>
<dbReference type="Proteomes" id="UP000623129">
    <property type="component" value="Unassembled WGS sequence"/>
</dbReference>
<feature type="compositionally biased region" description="Low complexity" evidence="1">
    <location>
        <begin position="35"/>
        <end position="51"/>
    </location>
</feature>
<dbReference type="AlphaFoldDB" id="A0A833V9C1"/>
<evidence type="ECO:0000256" key="1">
    <source>
        <dbReference type="SAM" id="MobiDB-lite"/>
    </source>
</evidence>
<evidence type="ECO:0000313" key="3">
    <source>
        <dbReference type="Proteomes" id="UP000623129"/>
    </source>
</evidence>
<dbReference type="EMBL" id="SWLB01000014">
    <property type="protein sequence ID" value="KAF3329652.1"/>
    <property type="molecule type" value="Genomic_DNA"/>
</dbReference>
<evidence type="ECO:0000313" key="2">
    <source>
        <dbReference type="EMBL" id="KAF3329652.1"/>
    </source>
</evidence>
<dbReference type="PANTHER" id="PTHR33416:SF14">
    <property type="entry name" value="OS06G0658500 PROTEIN"/>
    <property type="match status" value="1"/>
</dbReference>
<dbReference type="OrthoDB" id="632594at2759"/>
<comment type="caution">
    <text evidence="2">The sequence shown here is derived from an EMBL/GenBank/DDBJ whole genome shotgun (WGS) entry which is preliminary data.</text>
</comment>
<feature type="compositionally biased region" description="Basic residues" evidence="1">
    <location>
        <begin position="410"/>
        <end position="420"/>
    </location>
</feature>
<feature type="region of interest" description="Disordered" evidence="1">
    <location>
        <begin position="1"/>
        <end position="21"/>
    </location>
</feature>
<feature type="compositionally biased region" description="Basic residues" evidence="1">
    <location>
        <begin position="370"/>
        <end position="379"/>
    </location>
</feature>
<organism evidence="2 3">
    <name type="scientific">Carex littledalei</name>
    <dbReference type="NCBI Taxonomy" id="544730"/>
    <lineage>
        <taxon>Eukaryota</taxon>
        <taxon>Viridiplantae</taxon>
        <taxon>Streptophyta</taxon>
        <taxon>Embryophyta</taxon>
        <taxon>Tracheophyta</taxon>
        <taxon>Spermatophyta</taxon>
        <taxon>Magnoliopsida</taxon>
        <taxon>Liliopsida</taxon>
        <taxon>Poales</taxon>
        <taxon>Cyperaceae</taxon>
        <taxon>Cyperoideae</taxon>
        <taxon>Cariceae</taxon>
        <taxon>Carex</taxon>
        <taxon>Carex subgen. Euthyceras</taxon>
    </lineage>
</organism>